<dbReference type="PIRSF" id="PIRSF011489">
    <property type="entry name" value="DUF479"/>
    <property type="match status" value="1"/>
</dbReference>
<gene>
    <name evidence="5" type="ORF">BIY22_13675</name>
</gene>
<dbReference type="AlphaFoldDB" id="A0A1Q9HA34"/>
<dbReference type="InterPro" id="IPR007431">
    <property type="entry name" value="ACP_PD"/>
</dbReference>
<dbReference type="GO" id="GO:0006633">
    <property type="term" value="P:fatty acid biosynthetic process"/>
    <property type="evidence" value="ECO:0007669"/>
    <property type="project" value="UniProtKB-KW"/>
</dbReference>
<protein>
    <submittedName>
        <fullName evidence="5">ACP phosphodiesterase</fullName>
    </submittedName>
</protein>
<evidence type="ECO:0000256" key="2">
    <source>
        <dbReference type="ARBA" id="ARBA00022801"/>
    </source>
</evidence>
<dbReference type="EMBL" id="MJMJ01000045">
    <property type="protein sequence ID" value="OLQ85928.1"/>
    <property type="molecule type" value="Genomic_DNA"/>
</dbReference>
<evidence type="ECO:0000256" key="4">
    <source>
        <dbReference type="ARBA" id="ARBA00023160"/>
    </source>
</evidence>
<evidence type="ECO:0000256" key="1">
    <source>
        <dbReference type="ARBA" id="ARBA00022516"/>
    </source>
</evidence>
<name>A0A1Q9HA34_9VIBR</name>
<keyword evidence="1" id="KW-0444">Lipid biosynthesis</keyword>
<dbReference type="PANTHER" id="PTHR38764">
    <property type="entry name" value="ACYL CARRIER PROTEIN PHOSPHODIESTERASE"/>
    <property type="match status" value="1"/>
</dbReference>
<keyword evidence="4" id="KW-0276">Fatty acid metabolism</keyword>
<dbReference type="GO" id="GO:0008770">
    <property type="term" value="F:[acyl-carrier-protein] phosphodiesterase activity"/>
    <property type="evidence" value="ECO:0007669"/>
    <property type="project" value="InterPro"/>
</dbReference>
<accession>A0A1Q9HA34</accession>
<dbReference type="Proteomes" id="UP000186313">
    <property type="component" value="Unassembled WGS sequence"/>
</dbReference>
<evidence type="ECO:0000256" key="3">
    <source>
        <dbReference type="ARBA" id="ARBA00023098"/>
    </source>
</evidence>
<comment type="caution">
    <text evidence="5">The sequence shown here is derived from an EMBL/GenBank/DDBJ whole genome shotgun (WGS) entry which is preliminary data.</text>
</comment>
<evidence type="ECO:0000313" key="6">
    <source>
        <dbReference type="Proteomes" id="UP000186313"/>
    </source>
</evidence>
<keyword evidence="3" id="KW-0443">Lipid metabolism</keyword>
<reference evidence="5 6" key="1">
    <citation type="submission" date="2016-09" db="EMBL/GenBank/DDBJ databases">
        <title>Genomic Taxonomy of the Vibrionaceae.</title>
        <authorList>
            <person name="Gonzalez-Castillo A."/>
            <person name="Gomez-Gil B."/>
            <person name="Enciso-Ibarra K."/>
        </authorList>
    </citation>
    <scope>NUCLEOTIDE SEQUENCE [LARGE SCALE GENOMIC DNA]</scope>
    <source>
        <strain evidence="5 6">CAIM 703</strain>
    </source>
</reference>
<sequence>MNFLAHLHIADKCHSSFLGNLLGDFVKGDPDKLYPLNIARGIRLHRFVDSFTDAHPVMRDAKSLFPAKQRRFAGIALDVMWDHFLATKWSQYHNQALRDFCQCAERDIATEQALEVVSVPQRYKLMTTRMWQGRWLESYRELDNIEFALSRMSQRSERMQLLADCFTPMATNYQQLAVMFDDFYPNLLNVSRDFYVNSGN</sequence>
<dbReference type="RefSeq" id="WP_075710948.1">
    <property type="nucleotide sequence ID" value="NZ_MJMJ01000045.1"/>
</dbReference>
<proteinExistence type="predicted"/>
<keyword evidence="4" id="KW-0275">Fatty acid biosynthesis</keyword>
<evidence type="ECO:0000313" key="5">
    <source>
        <dbReference type="EMBL" id="OLQ85928.1"/>
    </source>
</evidence>
<organism evidence="5 6">
    <name type="scientific">Vibrio panuliri</name>
    <dbReference type="NCBI Taxonomy" id="1381081"/>
    <lineage>
        <taxon>Bacteria</taxon>
        <taxon>Pseudomonadati</taxon>
        <taxon>Pseudomonadota</taxon>
        <taxon>Gammaproteobacteria</taxon>
        <taxon>Vibrionales</taxon>
        <taxon>Vibrionaceae</taxon>
        <taxon>Vibrio</taxon>
    </lineage>
</organism>
<dbReference type="STRING" id="1381081.BIY22_13675"/>
<dbReference type="PANTHER" id="PTHR38764:SF1">
    <property type="entry name" value="ACYL CARRIER PROTEIN PHOSPHODIESTERASE"/>
    <property type="match status" value="1"/>
</dbReference>
<keyword evidence="2" id="KW-0378">Hydrolase</keyword>
<dbReference type="OrthoDB" id="8442777at2"/>
<dbReference type="Pfam" id="PF04336">
    <property type="entry name" value="ACP_PD"/>
    <property type="match status" value="1"/>
</dbReference>